<evidence type="ECO:0000256" key="2">
    <source>
        <dbReference type="ARBA" id="ARBA00022630"/>
    </source>
</evidence>
<evidence type="ECO:0000259" key="5">
    <source>
        <dbReference type="Pfam" id="PF02913"/>
    </source>
</evidence>
<evidence type="ECO:0000313" key="6">
    <source>
        <dbReference type="EMBL" id="MPM93154.1"/>
    </source>
</evidence>
<dbReference type="InterPro" id="IPR016164">
    <property type="entry name" value="FAD-linked_Oxase-like_C"/>
</dbReference>
<keyword evidence="4 6" id="KW-0560">Oxidoreductase</keyword>
<dbReference type="EMBL" id="VSSQ01039997">
    <property type="protein sequence ID" value="MPM93154.1"/>
    <property type="molecule type" value="Genomic_DNA"/>
</dbReference>
<dbReference type="PANTHER" id="PTHR42934:SF2">
    <property type="entry name" value="GLYCOLATE OXIDASE SUBUNIT GLCD"/>
    <property type="match status" value="1"/>
</dbReference>
<reference evidence="6" key="1">
    <citation type="submission" date="2019-08" db="EMBL/GenBank/DDBJ databases">
        <authorList>
            <person name="Kucharzyk K."/>
            <person name="Murdoch R.W."/>
            <person name="Higgins S."/>
            <person name="Loffler F."/>
        </authorList>
    </citation>
    <scope>NUCLEOTIDE SEQUENCE</scope>
</reference>
<dbReference type="InterPro" id="IPR051914">
    <property type="entry name" value="FAD-linked_OxidoTrans_Type4"/>
</dbReference>
<dbReference type="SUPFAM" id="SSF55103">
    <property type="entry name" value="FAD-linked oxidases, C-terminal domain"/>
    <property type="match status" value="1"/>
</dbReference>
<comment type="cofactor">
    <cofactor evidence="1">
        <name>FAD</name>
        <dbReference type="ChEBI" id="CHEBI:57692"/>
    </cofactor>
</comment>
<evidence type="ECO:0000256" key="4">
    <source>
        <dbReference type="ARBA" id="ARBA00023002"/>
    </source>
</evidence>
<proteinExistence type="predicted"/>
<accession>A0A645DUF5</accession>
<dbReference type="PANTHER" id="PTHR42934">
    <property type="entry name" value="GLYCOLATE OXIDASE SUBUNIT GLCD"/>
    <property type="match status" value="1"/>
</dbReference>
<dbReference type="Pfam" id="PF02913">
    <property type="entry name" value="FAD-oxidase_C"/>
    <property type="match status" value="1"/>
</dbReference>
<comment type="caution">
    <text evidence="6">The sequence shown here is derived from an EMBL/GenBank/DDBJ whole genome shotgun (WGS) entry which is preliminary data.</text>
</comment>
<gene>
    <name evidence="6" type="ORF">SDC9_140290</name>
</gene>
<evidence type="ECO:0000256" key="3">
    <source>
        <dbReference type="ARBA" id="ARBA00022827"/>
    </source>
</evidence>
<dbReference type="GO" id="GO:0050660">
    <property type="term" value="F:flavin adenine dinucleotide binding"/>
    <property type="evidence" value="ECO:0007669"/>
    <property type="project" value="InterPro"/>
</dbReference>
<dbReference type="GO" id="GO:0016491">
    <property type="term" value="F:oxidoreductase activity"/>
    <property type="evidence" value="ECO:0007669"/>
    <property type="project" value="UniProtKB-KW"/>
</dbReference>
<dbReference type="InterPro" id="IPR004113">
    <property type="entry name" value="FAD-bd_oxidored_4_C"/>
</dbReference>
<dbReference type="Gene3D" id="1.10.45.10">
    <property type="entry name" value="Vanillyl-alcohol Oxidase, Chain A, domain 4"/>
    <property type="match status" value="1"/>
</dbReference>
<dbReference type="AlphaFoldDB" id="A0A645DUF5"/>
<organism evidence="6">
    <name type="scientific">bioreactor metagenome</name>
    <dbReference type="NCBI Taxonomy" id="1076179"/>
    <lineage>
        <taxon>unclassified sequences</taxon>
        <taxon>metagenomes</taxon>
        <taxon>ecological metagenomes</taxon>
    </lineage>
</organism>
<keyword evidence="3" id="KW-0274">FAD</keyword>
<dbReference type="InterPro" id="IPR016171">
    <property type="entry name" value="Vanillyl_alc_oxidase_C-sub2"/>
</dbReference>
<name>A0A645DUF5_9ZZZZ</name>
<feature type="domain" description="FAD-binding oxidoreductase/transferase type 4 C-terminal" evidence="5">
    <location>
        <begin position="2"/>
        <end position="118"/>
    </location>
</feature>
<keyword evidence="2" id="KW-0285">Flavoprotein</keyword>
<dbReference type="EC" id="1.-.-.-" evidence="6"/>
<evidence type="ECO:0000256" key="1">
    <source>
        <dbReference type="ARBA" id="ARBA00001974"/>
    </source>
</evidence>
<sequence>MVVPRSEIARYVKAAKKIALAHGIRVQPCGHAGDGNIHTEMLRDPGMSDEDWKSATHKSLTELYALSKQLGGQLSGEHGIGNGRLEFLEPFLGGRMIALYRSIKLAFDERLVLNPGKIIEFPS</sequence>
<dbReference type="Gene3D" id="3.30.70.2740">
    <property type="match status" value="1"/>
</dbReference>
<protein>
    <submittedName>
        <fullName evidence="6">Putative FAD-linked oxidoreductase</fullName>
        <ecNumber evidence="6">1.-.-.-</ecNumber>
    </submittedName>
</protein>